<accession>A0A174J7Z5</accession>
<reference evidence="1 2" key="1">
    <citation type="submission" date="2015-09" db="EMBL/GenBank/DDBJ databases">
        <authorList>
            <consortium name="Pathogen Informatics"/>
        </authorList>
    </citation>
    <scope>NUCLEOTIDE SEQUENCE [LARGE SCALE GENOMIC DNA]</scope>
    <source>
        <strain evidence="1 2">2789STDY5608854</strain>
    </source>
</reference>
<protein>
    <submittedName>
        <fullName evidence="1">Uncharacterized protein</fullName>
    </submittedName>
</protein>
<gene>
    <name evidence="1" type="ORF">ERS852411_02407</name>
</gene>
<dbReference type="Proteomes" id="UP000095746">
    <property type="component" value="Unassembled WGS sequence"/>
</dbReference>
<sequence length="29" mass="3222">MRCKTVDRSADACYTVCDLKTIGAGKMRK</sequence>
<name>A0A174J7Z5_FLAPL</name>
<proteinExistence type="predicted"/>
<evidence type="ECO:0000313" key="1">
    <source>
        <dbReference type="EMBL" id="CUO93315.1"/>
    </source>
</evidence>
<evidence type="ECO:0000313" key="2">
    <source>
        <dbReference type="Proteomes" id="UP000095746"/>
    </source>
</evidence>
<dbReference type="AlphaFoldDB" id="A0A174J7Z5"/>
<organism evidence="1 2">
    <name type="scientific">Flavonifractor plautii</name>
    <name type="common">Fusobacterium plautii</name>
    <dbReference type="NCBI Taxonomy" id="292800"/>
    <lineage>
        <taxon>Bacteria</taxon>
        <taxon>Bacillati</taxon>
        <taxon>Bacillota</taxon>
        <taxon>Clostridia</taxon>
        <taxon>Eubacteriales</taxon>
        <taxon>Oscillospiraceae</taxon>
        <taxon>Flavonifractor</taxon>
    </lineage>
</organism>
<dbReference type="EMBL" id="CYZT01000209">
    <property type="protein sequence ID" value="CUO93315.1"/>
    <property type="molecule type" value="Genomic_DNA"/>
</dbReference>